<dbReference type="PIRSF" id="PIRSF005739">
    <property type="entry name" value="O-mtase"/>
    <property type="match status" value="1"/>
</dbReference>
<dbReference type="InterPro" id="IPR036390">
    <property type="entry name" value="WH_DNA-bd_sf"/>
</dbReference>
<dbReference type="GO" id="GO:0008171">
    <property type="term" value="F:O-methyltransferase activity"/>
    <property type="evidence" value="ECO:0007669"/>
    <property type="project" value="InterPro"/>
</dbReference>
<dbReference type="Gene3D" id="1.10.10.10">
    <property type="entry name" value="Winged helix-like DNA-binding domain superfamily/Winged helix DNA-binding domain"/>
    <property type="match status" value="1"/>
</dbReference>
<dbReference type="SUPFAM" id="SSF53335">
    <property type="entry name" value="S-adenosyl-L-methionine-dependent methyltransferases"/>
    <property type="match status" value="1"/>
</dbReference>
<dbReference type="InterPro" id="IPR036388">
    <property type="entry name" value="WH-like_DNA-bd_sf"/>
</dbReference>
<evidence type="ECO:0000259" key="6">
    <source>
        <dbReference type="Pfam" id="PF08100"/>
    </source>
</evidence>
<dbReference type="InterPro" id="IPR016461">
    <property type="entry name" value="COMT-like"/>
</dbReference>
<organism evidence="7 8">
    <name type="scientific">Platanthera zijinensis</name>
    <dbReference type="NCBI Taxonomy" id="2320716"/>
    <lineage>
        <taxon>Eukaryota</taxon>
        <taxon>Viridiplantae</taxon>
        <taxon>Streptophyta</taxon>
        <taxon>Embryophyta</taxon>
        <taxon>Tracheophyta</taxon>
        <taxon>Spermatophyta</taxon>
        <taxon>Magnoliopsida</taxon>
        <taxon>Liliopsida</taxon>
        <taxon>Asparagales</taxon>
        <taxon>Orchidaceae</taxon>
        <taxon>Orchidoideae</taxon>
        <taxon>Orchideae</taxon>
        <taxon>Orchidinae</taxon>
        <taxon>Platanthera</taxon>
    </lineage>
</organism>
<dbReference type="InterPro" id="IPR029063">
    <property type="entry name" value="SAM-dependent_MTases_sf"/>
</dbReference>
<keyword evidence="3" id="KW-0949">S-adenosyl-L-methionine</keyword>
<evidence type="ECO:0000256" key="1">
    <source>
        <dbReference type="ARBA" id="ARBA00022603"/>
    </source>
</evidence>
<dbReference type="PROSITE" id="PS51683">
    <property type="entry name" value="SAM_OMT_II"/>
    <property type="match status" value="1"/>
</dbReference>
<proteinExistence type="predicted"/>
<evidence type="ECO:0000313" key="8">
    <source>
        <dbReference type="Proteomes" id="UP001418222"/>
    </source>
</evidence>
<sequence length="364" mass="40002">MGSAADQMVLVDEEAAYHAAQHLLSLNGLAMSIKAAIDLDIFNILAGAGPGAHLPARDIAAKIPKCVDPAGAAPRLDRVLQFLASHAILRCTFVRDTGTAEAAERRYGLEPIYRLLHNNQEGVSLAPAFMYTRHKVSLDLWHNLKDAVLEGVDPFVKSHGSSIFEYMKKDAGFAELFNKHMSSDTTLTSEKIIDSYKGFEGISTLVDVGGGVGAMLGLIISKHPHIRGINFDLPRVIFSAPVISGVEHVAGDFFVSIPSGDAIFLKKILHDWGDEECTQILKKCHKALPVNGKVIVVESLLPENPERKDEVRDVYFKDLCMLVSFQHAKERTEKEFRALAAQAGFDGFKIASYAMNFHVMEFIK</sequence>
<dbReference type="AlphaFoldDB" id="A0AAP0G8F6"/>
<dbReference type="Pfam" id="PF08100">
    <property type="entry name" value="Dimerisation"/>
    <property type="match status" value="1"/>
</dbReference>
<dbReference type="Pfam" id="PF00891">
    <property type="entry name" value="Methyltransf_2"/>
    <property type="match status" value="1"/>
</dbReference>
<keyword evidence="2" id="KW-0808">Transferase</keyword>
<evidence type="ECO:0000256" key="3">
    <source>
        <dbReference type="ARBA" id="ARBA00022691"/>
    </source>
</evidence>
<dbReference type="InterPro" id="IPR001077">
    <property type="entry name" value="COMT_C"/>
</dbReference>
<feature type="domain" description="O-methyltransferase C-terminal" evidence="5">
    <location>
        <begin position="141"/>
        <end position="345"/>
    </location>
</feature>
<comment type="caution">
    <text evidence="7">The sequence shown here is derived from an EMBL/GenBank/DDBJ whole genome shotgun (WGS) entry which is preliminary data.</text>
</comment>
<accession>A0AAP0G8F6</accession>
<protein>
    <submittedName>
        <fullName evidence="7">Caffeic acid 3-O-methyltransferase</fullName>
    </submittedName>
</protein>
<feature type="active site" description="Proton acceptor" evidence="4">
    <location>
        <position position="270"/>
    </location>
</feature>
<feature type="domain" description="O-methyltransferase dimerisation" evidence="6">
    <location>
        <begin position="30"/>
        <end position="116"/>
    </location>
</feature>
<evidence type="ECO:0000313" key="7">
    <source>
        <dbReference type="EMBL" id="KAK8944287.1"/>
    </source>
</evidence>
<evidence type="ECO:0000256" key="4">
    <source>
        <dbReference type="PIRSR" id="PIRSR005739-1"/>
    </source>
</evidence>
<evidence type="ECO:0000259" key="5">
    <source>
        <dbReference type="Pfam" id="PF00891"/>
    </source>
</evidence>
<dbReference type="EMBL" id="JBBWWQ010000006">
    <property type="protein sequence ID" value="KAK8944287.1"/>
    <property type="molecule type" value="Genomic_DNA"/>
</dbReference>
<name>A0AAP0G8F6_9ASPA</name>
<keyword evidence="8" id="KW-1185">Reference proteome</keyword>
<evidence type="ECO:0000256" key="2">
    <source>
        <dbReference type="ARBA" id="ARBA00022679"/>
    </source>
</evidence>
<dbReference type="GO" id="GO:0032259">
    <property type="term" value="P:methylation"/>
    <property type="evidence" value="ECO:0007669"/>
    <property type="project" value="UniProtKB-KW"/>
</dbReference>
<gene>
    <name evidence="7" type="primary">COMT1</name>
    <name evidence="7" type="ORF">KSP39_PZI008181</name>
</gene>
<keyword evidence="1" id="KW-0489">Methyltransferase</keyword>
<dbReference type="SUPFAM" id="SSF46785">
    <property type="entry name" value="Winged helix' DNA-binding domain"/>
    <property type="match status" value="1"/>
</dbReference>
<dbReference type="GO" id="GO:0046983">
    <property type="term" value="F:protein dimerization activity"/>
    <property type="evidence" value="ECO:0007669"/>
    <property type="project" value="InterPro"/>
</dbReference>
<dbReference type="PANTHER" id="PTHR11746">
    <property type="entry name" value="O-METHYLTRANSFERASE"/>
    <property type="match status" value="1"/>
</dbReference>
<dbReference type="FunFam" id="1.10.10.10:FF:000357">
    <property type="entry name" value="Caffeic acid 3-O-methyltransferase"/>
    <property type="match status" value="1"/>
</dbReference>
<dbReference type="InterPro" id="IPR012967">
    <property type="entry name" value="COMT_dimerisation"/>
</dbReference>
<reference evidence="7 8" key="1">
    <citation type="journal article" date="2022" name="Nat. Plants">
        <title>Genomes of leafy and leafless Platanthera orchids illuminate the evolution of mycoheterotrophy.</title>
        <authorList>
            <person name="Li M.H."/>
            <person name="Liu K.W."/>
            <person name="Li Z."/>
            <person name="Lu H.C."/>
            <person name="Ye Q.L."/>
            <person name="Zhang D."/>
            <person name="Wang J.Y."/>
            <person name="Li Y.F."/>
            <person name="Zhong Z.M."/>
            <person name="Liu X."/>
            <person name="Yu X."/>
            <person name="Liu D.K."/>
            <person name="Tu X.D."/>
            <person name="Liu B."/>
            <person name="Hao Y."/>
            <person name="Liao X.Y."/>
            <person name="Jiang Y.T."/>
            <person name="Sun W.H."/>
            <person name="Chen J."/>
            <person name="Chen Y.Q."/>
            <person name="Ai Y."/>
            <person name="Zhai J.W."/>
            <person name="Wu S.S."/>
            <person name="Zhou Z."/>
            <person name="Hsiao Y.Y."/>
            <person name="Wu W.L."/>
            <person name="Chen Y.Y."/>
            <person name="Lin Y.F."/>
            <person name="Hsu J.L."/>
            <person name="Li C.Y."/>
            <person name="Wang Z.W."/>
            <person name="Zhao X."/>
            <person name="Zhong W.Y."/>
            <person name="Ma X.K."/>
            <person name="Ma L."/>
            <person name="Huang J."/>
            <person name="Chen G.Z."/>
            <person name="Huang M.Z."/>
            <person name="Huang L."/>
            <person name="Peng D.H."/>
            <person name="Luo Y.B."/>
            <person name="Zou S.Q."/>
            <person name="Chen S.P."/>
            <person name="Lan S."/>
            <person name="Tsai W.C."/>
            <person name="Van de Peer Y."/>
            <person name="Liu Z.J."/>
        </authorList>
    </citation>
    <scope>NUCLEOTIDE SEQUENCE [LARGE SCALE GENOMIC DNA]</scope>
    <source>
        <strain evidence="7">Lor287</strain>
    </source>
</reference>
<dbReference type="Gene3D" id="3.40.50.150">
    <property type="entry name" value="Vaccinia Virus protein VP39"/>
    <property type="match status" value="1"/>
</dbReference>
<dbReference type="Proteomes" id="UP001418222">
    <property type="component" value="Unassembled WGS sequence"/>
</dbReference>